<dbReference type="Gene3D" id="3.10.180.10">
    <property type="entry name" value="2,3-Dihydroxybiphenyl 1,2-Dioxygenase, domain 1"/>
    <property type="match status" value="1"/>
</dbReference>
<proteinExistence type="predicted"/>
<dbReference type="KEGG" id="tmk:QGN29_03750"/>
<name>A0AA52HB77_9PROT</name>
<evidence type="ECO:0000313" key="2">
    <source>
        <dbReference type="EMBL" id="WND03485.1"/>
    </source>
</evidence>
<dbReference type="Pfam" id="PF00903">
    <property type="entry name" value="Glyoxalase"/>
    <property type="match status" value="1"/>
</dbReference>
<dbReference type="PROSITE" id="PS51819">
    <property type="entry name" value="VOC"/>
    <property type="match status" value="1"/>
</dbReference>
<dbReference type="RefSeq" id="WP_310799338.1">
    <property type="nucleotide sequence ID" value="NZ_CP123872.1"/>
</dbReference>
<dbReference type="CDD" id="cd06587">
    <property type="entry name" value="VOC"/>
    <property type="match status" value="1"/>
</dbReference>
<dbReference type="Proteomes" id="UP001268683">
    <property type="component" value="Chromosome"/>
</dbReference>
<protein>
    <submittedName>
        <fullName evidence="2">VOC family protein</fullName>
    </submittedName>
</protein>
<dbReference type="InterPro" id="IPR029068">
    <property type="entry name" value="Glyas_Bleomycin-R_OHBP_Dase"/>
</dbReference>
<reference evidence="2" key="1">
    <citation type="submission" date="2023-04" db="EMBL/GenBank/DDBJ databases">
        <title>Complete genome sequence of Temperatibacter marinus.</title>
        <authorList>
            <person name="Rong J.-C."/>
            <person name="Yi M.-L."/>
            <person name="Zhao Q."/>
        </authorList>
    </citation>
    <scope>NUCLEOTIDE SEQUENCE</scope>
    <source>
        <strain evidence="2">NBRC 110045</strain>
    </source>
</reference>
<organism evidence="2 3">
    <name type="scientific">Temperatibacter marinus</name>
    <dbReference type="NCBI Taxonomy" id="1456591"/>
    <lineage>
        <taxon>Bacteria</taxon>
        <taxon>Pseudomonadati</taxon>
        <taxon>Pseudomonadota</taxon>
        <taxon>Alphaproteobacteria</taxon>
        <taxon>Kordiimonadales</taxon>
        <taxon>Temperatibacteraceae</taxon>
        <taxon>Temperatibacter</taxon>
    </lineage>
</organism>
<feature type="domain" description="VOC" evidence="1">
    <location>
        <begin position="4"/>
        <end position="152"/>
    </location>
</feature>
<evidence type="ECO:0000313" key="3">
    <source>
        <dbReference type="Proteomes" id="UP001268683"/>
    </source>
</evidence>
<sequence length="155" mass="17287">MSTILRRTTLKVRDMDQSIAFYEQVIGMKKYYDNELTLEGDLLPGCEKGDVIRLVIMQGEDDYMGMIGLMEWLSPKHPAPEVAFTFDYGMPVFVTAVEDAEIAFSNAKKNGCVIRAPLTEAEYPAPNGQGTVKVRSVGVFDPDGHFFELNQRLAG</sequence>
<dbReference type="InterPro" id="IPR004360">
    <property type="entry name" value="Glyas_Fos-R_dOase_dom"/>
</dbReference>
<gene>
    <name evidence="2" type="ORF">QGN29_03750</name>
</gene>
<dbReference type="AlphaFoldDB" id="A0AA52HB77"/>
<keyword evidence="3" id="KW-1185">Reference proteome</keyword>
<evidence type="ECO:0000259" key="1">
    <source>
        <dbReference type="PROSITE" id="PS51819"/>
    </source>
</evidence>
<dbReference type="SUPFAM" id="SSF54593">
    <property type="entry name" value="Glyoxalase/Bleomycin resistance protein/Dihydroxybiphenyl dioxygenase"/>
    <property type="match status" value="1"/>
</dbReference>
<accession>A0AA52HB77</accession>
<dbReference type="InterPro" id="IPR037523">
    <property type="entry name" value="VOC_core"/>
</dbReference>
<dbReference type="EMBL" id="CP123872">
    <property type="protein sequence ID" value="WND03485.1"/>
    <property type="molecule type" value="Genomic_DNA"/>
</dbReference>